<dbReference type="GO" id="GO:0004748">
    <property type="term" value="F:ribonucleoside-diphosphate reductase activity, thioredoxin disulfide as acceptor"/>
    <property type="evidence" value="ECO:0007669"/>
    <property type="project" value="TreeGrafter"/>
</dbReference>
<dbReference type="GO" id="GO:0008998">
    <property type="term" value="F:ribonucleoside-triphosphate reductase (thioredoxin) activity"/>
    <property type="evidence" value="ECO:0007669"/>
    <property type="project" value="UniProtKB-EC"/>
</dbReference>
<dbReference type="InterPro" id="IPR012833">
    <property type="entry name" value="NrdD"/>
</dbReference>
<proteinExistence type="predicted"/>
<evidence type="ECO:0000256" key="2">
    <source>
        <dbReference type="PROSITE-ProRule" id="PRU00493"/>
    </source>
</evidence>
<dbReference type="NCBIfam" id="NF006732">
    <property type="entry name" value="PRK09263.1"/>
    <property type="match status" value="1"/>
</dbReference>
<dbReference type="GO" id="GO:0006260">
    <property type="term" value="P:DNA replication"/>
    <property type="evidence" value="ECO:0007669"/>
    <property type="project" value="InterPro"/>
</dbReference>
<dbReference type="Gene3D" id="3.20.70.20">
    <property type="match status" value="1"/>
</dbReference>
<dbReference type="SUPFAM" id="SSF51998">
    <property type="entry name" value="PFL-like glycyl radical enzymes"/>
    <property type="match status" value="1"/>
</dbReference>
<dbReference type="CDD" id="cd01675">
    <property type="entry name" value="RNR_III"/>
    <property type="match status" value="1"/>
</dbReference>
<dbReference type="InterPro" id="IPR019777">
    <property type="entry name" value="Form_AcTrfase_GR_CS"/>
</dbReference>
<evidence type="ECO:0000256" key="1">
    <source>
        <dbReference type="ARBA" id="ARBA00022818"/>
    </source>
</evidence>
<dbReference type="InterPro" id="IPR001150">
    <property type="entry name" value="Gly_radical"/>
</dbReference>
<dbReference type="PANTHER" id="PTHR21075">
    <property type="entry name" value="ANAEROBIC RIBONUCLEOSIDE-TRIPHOSPHATE REDUCTASE"/>
    <property type="match status" value="1"/>
</dbReference>
<evidence type="ECO:0000313" key="5">
    <source>
        <dbReference type="Proteomes" id="UP000222894"/>
    </source>
</evidence>
<sequence>MTIRTQVKELVRGQSESHNENANKNADVIPTMRDMMASIASKDFSASILPIHLLQAHKSGDIHIHDMDYAFTIPMTNCCLVNLGGMLSRGFKMGDAHIEQPKSFGVACAIMAQITAQVSSHQYGGTTLANIDQVLAKYAVKSWEKHLAMARRFGLPNNDAGIYADELTQKEIYDGIQAFEYEVNTMFTTNGQTPFVTITFGMGTNWFEREIQKAILNVRIKGLGKNGITPVFPKLVMFMEDGLNLCKGDPNYEIKQLAMECATKRMYPDIISAKNNRSITGSQVPVSPMGCRSFLAGIESGELNGRNNLGVVSINIPRIAIESNGNVDTFYELLKSRFAISYEASMERIKWLKGAKAKVAPILYTEGAFGLYLDPEEEFLPHLKPRASISIGYIGLYEAALHMTGESTAASPRARKFAEDVAALMHNMCVDAKNESGWSFSLYSTPSESLCDRLQRLDREKYGVIPGVTDKDWYTNSFHVPVEAELNPYDKIDFEKNFHWIASGGHISYVELPNMRRNIEALEQIWDYAMENLSYFGTNTPVDKCYDCGYDGEFKCTSKGFSCPACGNHDSSKMSVIRRVCGYLGAPLARGFNKGKQSEVAHRVKHVK</sequence>
<dbReference type="EMBL" id="KY290948">
    <property type="protein sequence ID" value="APU00537.1"/>
    <property type="molecule type" value="Genomic_DNA"/>
</dbReference>
<dbReference type="PANTHER" id="PTHR21075:SF0">
    <property type="entry name" value="ANAEROBIC RIBONUCLEOSIDE-TRIPHOSPHATE REDUCTASE"/>
    <property type="match status" value="1"/>
</dbReference>
<dbReference type="PROSITE" id="PS51149">
    <property type="entry name" value="GLY_RADICAL_2"/>
    <property type="match status" value="1"/>
</dbReference>
<dbReference type="EC" id="1.17.4.2" evidence="4"/>
<protein>
    <submittedName>
        <fullName evidence="4">Ribonucleotide reductase of class III (Anaerobic) large subunit</fullName>
        <ecNumber evidence="4">1.17.4.2</ecNumber>
    </submittedName>
</protein>
<name>A0A219Y989_9CAUD</name>
<dbReference type="Proteomes" id="UP000222894">
    <property type="component" value="Genome"/>
</dbReference>
<keyword evidence="1 2" id="KW-0556">Organic radical</keyword>
<evidence type="ECO:0000259" key="3">
    <source>
        <dbReference type="PROSITE" id="PS51149"/>
    </source>
</evidence>
<reference evidence="4 5" key="1">
    <citation type="journal article" date="2017" name="Sci. Rep.">
        <title>Characterization and diversity of phages infecting Aeromonas salmonicida subsp. salmonicida.</title>
        <authorList>
            <person name="Vincent A.T."/>
            <person name="Paquet V.E."/>
            <person name="Bernatchez A."/>
            <person name="Tremblay D.M."/>
            <person name="Moineau S."/>
            <person name="Charette S.J."/>
        </authorList>
    </citation>
    <scope>NUCLEOTIDE SEQUENCE [LARGE SCALE GENOMIC DNA]</scope>
</reference>
<dbReference type="Pfam" id="PF13597">
    <property type="entry name" value="NRDD"/>
    <property type="match status" value="1"/>
</dbReference>
<dbReference type="PROSITE" id="PS00850">
    <property type="entry name" value="GLY_RADICAL_1"/>
    <property type="match status" value="1"/>
</dbReference>
<organism evidence="4 5">
    <name type="scientific">Aeromonas phage 44RR2.8t.2</name>
    <dbReference type="NCBI Taxonomy" id="1932900"/>
    <lineage>
        <taxon>Viruses</taxon>
        <taxon>Duplodnaviria</taxon>
        <taxon>Heunggongvirae</taxon>
        <taxon>Uroviricota</taxon>
        <taxon>Caudoviricetes</taxon>
        <taxon>Pantevenvirales</taxon>
        <taxon>Straboviridae</taxon>
        <taxon>Biquartavirus</taxon>
        <taxon>Biquartavirus 44RR2</taxon>
    </lineage>
</organism>
<accession>A0A219Y989</accession>
<dbReference type="NCBIfam" id="TIGR02487">
    <property type="entry name" value="NrdD"/>
    <property type="match status" value="1"/>
</dbReference>
<dbReference type="GO" id="GO:0009265">
    <property type="term" value="P:2'-deoxyribonucleotide biosynthetic process"/>
    <property type="evidence" value="ECO:0007669"/>
    <property type="project" value="TreeGrafter"/>
</dbReference>
<keyword evidence="4" id="KW-0560">Oxidoreductase</keyword>
<feature type="modified residue" description="Glycine radical" evidence="2">
    <location>
        <position position="582"/>
    </location>
</feature>
<feature type="domain" description="Glycine radical" evidence="3">
    <location>
        <begin position="484"/>
        <end position="608"/>
    </location>
</feature>
<evidence type="ECO:0000313" key="4">
    <source>
        <dbReference type="EMBL" id="APU00537.1"/>
    </source>
</evidence>